<dbReference type="AlphaFoldDB" id="A0A9P1FQ76"/>
<name>A0A9P1FQ76_9DINO</name>
<reference evidence="1" key="1">
    <citation type="submission" date="2022-10" db="EMBL/GenBank/DDBJ databases">
        <authorList>
            <person name="Chen Y."/>
            <person name="Dougan E. K."/>
            <person name="Chan C."/>
            <person name="Rhodes N."/>
            <person name="Thang M."/>
        </authorList>
    </citation>
    <scope>NUCLEOTIDE SEQUENCE</scope>
</reference>
<keyword evidence="3" id="KW-1185">Reference proteome</keyword>
<evidence type="ECO:0000313" key="2">
    <source>
        <dbReference type="EMBL" id="CAL4771675.1"/>
    </source>
</evidence>
<accession>A0A9P1FQ76</accession>
<comment type="caution">
    <text evidence="1">The sequence shown here is derived from an EMBL/GenBank/DDBJ whole genome shotgun (WGS) entry which is preliminary data.</text>
</comment>
<dbReference type="OrthoDB" id="8068875at2759"/>
<organism evidence="1">
    <name type="scientific">Cladocopium goreaui</name>
    <dbReference type="NCBI Taxonomy" id="2562237"/>
    <lineage>
        <taxon>Eukaryota</taxon>
        <taxon>Sar</taxon>
        <taxon>Alveolata</taxon>
        <taxon>Dinophyceae</taxon>
        <taxon>Suessiales</taxon>
        <taxon>Symbiodiniaceae</taxon>
        <taxon>Cladocopium</taxon>
    </lineage>
</organism>
<evidence type="ECO:0000313" key="1">
    <source>
        <dbReference type="EMBL" id="CAI3984363.1"/>
    </source>
</evidence>
<dbReference type="EMBL" id="CAMXCT030000883">
    <property type="protein sequence ID" value="CAL4771675.1"/>
    <property type="molecule type" value="Genomic_DNA"/>
</dbReference>
<gene>
    <name evidence="1" type="ORF">C1SCF055_LOCUS11905</name>
</gene>
<evidence type="ECO:0000313" key="3">
    <source>
        <dbReference type="Proteomes" id="UP001152797"/>
    </source>
</evidence>
<dbReference type="Proteomes" id="UP001152797">
    <property type="component" value="Unassembled WGS sequence"/>
</dbReference>
<sequence>MRPAGEASIVVDCLGRKLRGLVKVQPFAGEGGEGPPQFAKERVQVEAADDLLPLITGTKKLYMTGAPAGDEEIICRERTLVAQWLQRKLQPQFETPIEVTSASASHHGKVLARFAGSEEPSKSWQRFYSTFHIDHKQNTASMEEGVQVNVWLNLSEQPISDFNLGFLQRAGCIMAGGELPLLTQEDLEEVTIRYQAELTKDQALIFQSTGAQSVVHGCFRFQDVDQLTHAPRYSLEFRLLLRQLRVSLPEPCRGHNGHNGHNHS</sequence>
<reference evidence="2 3" key="2">
    <citation type="submission" date="2024-05" db="EMBL/GenBank/DDBJ databases">
        <authorList>
            <person name="Chen Y."/>
            <person name="Shah S."/>
            <person name="Dougan E. K."/>
            <person name="Thang M."/>
            <person name="Chan C."/>
        </authorList>
    </citation>
    <scope>NUCLEOTIDE SEQUENCE [LARGE SCALE GENOMIC DNA]</scope>
</reference>
<protein>
    <submittedName>
        <fullName evidence="2">Metal chaperone YciC</fullName>
    </submittedName>
</protein>
<dbReference type="EMBL" id="CAMXCT020000883">
    <property type="protein sequence ID" value="CAL1137738.1"/>
    <property type="molecule type" value="Genomic_DNA"/>
</dbReference>
<proteinExistence type="predicted"/>
<dbReference type="EMBL" id="CAMXCT010000883">
    <property type="protein sequence ID" value="CAI3984363.1"/>
    <property type="molecule type" value="Genomic_DNA"/>
</dbReference>